<dbReference type="GO" id="GO:0004497">
    <property type="term" value="F:monooxygenase activity"/>
    <property type="evidence" value="ECO:0007669"/>
    <property type="project" value="UniProtKB-KW"/>
</dbReference>
<feature type="domain" description="FAD-binding" evidence="5">
    <location>
        <begin position="13"/>
        <end position="343"/>
    </location>
</feature>
<sequence>MTSLGTDTRTHTTDVLVVGAGPTGLLLACELALAGVRTVVAERRDAPHRESRALNLHPRGIELMDMRGLAGRFLSRGRTVPGWQFAATLPRRLDFTALDTRHPYALLLAQARTEALLEERARELGVRVRRGHRAVALRQSATGAEVELRGPGDTVTVRAGYVAGCDGGRGFVREAAGIGFPGTRESMTAVVGDFAVADHSHNERARRHGVLVARLEDGLTRFVVMDPLRVRVPSTEPVTLAEFRASLLRVCGTDCGVGEPRWLSRFGNATRLAESYRRGRVLLAGDAAHIHFPVGAQGLNTGLQDAMNLGWKLAAAVRGWAPPGLLDTYHAERRPVGRAVTDGTRAQTLLVELPLTEEYGRPAALLCELLDTLLGMPEVNRHLAGRISALDTVYPPAAPDADPLTGHRMPDIGLTTPAAARPTRVYELLRDGRFVLLRLGLDGGTERAVADSRVRAVTVRSHDGHRDLDGVREVLVRPDGHVAWATHATDPDVLRAERSRALAAWAGPGTGSADQSSTP</sequence>
<evidence type="ECO:0000313" key="6">
    <source>
        <dbReference type="EMBL" id="MDT0447493.1"/>
    </source>
</evidence>
<keyword evidence="3" id="KW-0285">Flavoprotein</keyword>
<name>A0ABU2SEX5_9ACTN</name>
<keyword evidence="6" id="KW-0503">Monooxygenase</keyword>
<comment type="caution">
    <text evidence="6">The sequence shown here is derived from an EMBL/GenBank/DDBJ whole genome shotgun (WGS) entry which is preliminary data.</text>
</comment>
<proteinExistence type="inferred from homology"/>
<dbReference type="Gene3D" id="3.40.30.120">
    <property type="match status" value="1"/>
</dbReference>
<dbReference type="Gene3D" id="3.50.50.60">
    <property type="entry name" value="FAD/NAD(P)-binding domain"/>
    <property type="match status" value="1"/>
</dbReference>
<keyword evidence="4" id="KW-0274">FAD</keyword>
<evidence type="ECO:0000256" key="3">
    <source>
        <dbReference type="ARBA" id="ARBA00022630"/>
    </source>
</evidence>
<organism evidence="6 7">
    <name type="scientific">Streptomyces hesseae</name>
    <dbReference type="NCBI Taxonomy" id="3075519"/>
    <lineage>
        <taxon>Bacteria</taxon>
        <taxon>Bacillati</taxon>
        <taxon>Actinomycetota</taxon>
        <taxon>Actinomycetes</taxon>
        <taxon>Kitasatosporales</taxon>
        <taxon>Streptomycetaceae</taxon>
        <taxon>Streptomyces</taxon>
    </lineage>
</organism>
<comment type="similarity">
    <text evidence="2">Belongs to the PheA/TfdB FAD monooxygenase family.</text>
</comment>
<dbReference type="PANTHER" id="PTHR43004:SF19">
    <property type="entry name" value="BINDING MONOOXYGENASE, PUTATIVE (JCVI)-RELATED"/>
    <property type="match status" value="1"/>
</dbReference>
<comment type="cofactor">
    <cofactor evidence="1">
        <name>FAD</name>
        <dbReference type="ChEBI" id="CHEBI:57692"/>
    </cofactor>
</comment>
<evidence type="ECO:0000313" key="7">
    <source>
        <dbReference type="Proteomes" id="UP001180531"/>
    </source>
</evidence>
<reference evidence="6" key="1">
    <citation type="submission" date="2024-05" db="EMBL/GenBank/DDBJ databases">
        <title>30 novel species of actinomycetes from the DSMZ collection.</title>
        <authorList>
            <person name="Nouioui I."/>
        </authorList>
    </citation>
    <scope>NUCLEOTIDE SEQUENCE</scope>
    <source>
        <strain evidence="6">DSM 40473</strain>
    </source>
</reference>
<dbReference type="Proteomes" id="UP001180531">
    <property type="component" value="Unassembled WGS sequence"/>
</dbReference>
<evidence type="ECO:0000259" key="5">
    <source>
        <dbReference type="Pfam" id="PF01494"/>
    </source>
</evidence>
<dbReference type="SUPFAM" id="SSF52833">
    <property type="entry name" value="Thioredoxin-like"/>
    <property type="match status" value="1"/>
</dbReference>
<protein>
    <submittedName>
        <fullName evidence="6">FAD-dependent monooxygenase</fullName>
    </submittedName>
</protein>
<dbReference type="PRINTS" id="PR00420">
    <property type="entry name" value="RNGMNOXGNASE"/>
</dbReference>
<gene>
    <name evidence="6" type="ORF">RM609_00020</name>
</gene>
<accession>A0ABU2SEX5</accession>
<evidence type="ECO:0000256" key="2">
    <source>
        <dbReference type="ARBA" id="ARBA00007801"/>
    </source>
</evidence>
<dbReference type="RefSeq" id="WP_311606769.1">
    <property type="nucleotide sequence ID" value="NZ_JAVRFI010000001.1"/>
</dbReference>
<dbReference type="Pfam" id="PF21274">
    <property type="entry name" value="Rng_hyd_C"/>
    <property type="match status" value="1"/>
</dbReference>
<dbReference type="EMBL" id="JAVRFI010000001">
    <property type="protein sequence ID" value="MDT0447493.1"/>
    <property type="molecule type" value="Genomic_DNA"/>
</dbReference>
<dbReference type="SUPFAM" id="SSF51905">
    <property type="entry name" value="FAD/NAD(P)-binding domain"/>
    <property type="match status" value="1"/>
</dbReference>
<dbReference type="InterPro" id="IPR050641">
    <property type="entry name" value="RIFMO-like"/>
</dbReference>
<dbReference type="InterPro" id="IPR036249">
    <property type="entry name" value="Thioredoxin-like_sf"/>
</dbReference>
<dbReference type="Gene3D" id="3.30.70.2450">
    <property type="match status" value="1"/>
</dbReference>
<dbReference type="InterPro" id="IPR002938">
    <property type="entry name" value="FAD-bd"/>
</dbReference>
<evidence type="ECO:0000256" key="4">
    <source>
        <dbReference type="ARBA" id="ARBA00022827"/>
    </source>
</evidence>
<keyword evidence="7" id="KW-1185">Reference proteome</keyword>
<keyword evidence="6" id="KW-0560">Oxidoreductase</keyword>
<dbReference type="InterPro" id="IPR036188">
    <property type="entry name" value="FAD/NAD-bd_sf"/>
</dbReference>
<dbReference type="Pfam" id="PF01494">
    <property type="entry name" value="FAD_binding_3"/>
    <property type="match status" value="1"/>
</dbReference>
<evidence type="ECO:0000256" key="1">
    <source>
        <dbReference type="ARBA" id="ARBA00001974"/>
    </source>
</evidence>
<dbReference type="PANTHER" id="PTHR43004">
    <property type="entry name" value="TRK SYSTEM POTASSIUM UPTAKE PROTEIN"/>
    <property type="match status" value="1"/>
</dbReference>